<sequence length="123" mass="13422">MSTSPVVVEEVVIASKSASAENDRVHIHASPAFAMHDEGRECVHRQWPQQELLQLVAVARTNDEVVVHRVLFAAAEVAGLFGTAPAPPLLELEFSQTISAPPKTEAELSGALSQNELERWSWV</sequence>
<accession>Q69S37</accession>
<gene>
    <name evidence="1" type="primary">OSJNBa0058I18.27</name>
</gene>
<organism evidence="1 2">
    <name type="scientific">Oryza sativa subsp. japonica</name>
    <name type="common">Rice</name>
    <dbReference type="NCBI Taxonomy" id="39947"/>
    <lineage>
        <taxon>Eukaryota</taxon>
        <taxon>Viridiplantae</taxon>
        <taxon>Streptophyta</taxon>
        <taxon>Embryophyta</taxon>
        <taxon>Tracheophyta</taxon>
        <taxon>Spermatophyta</taxon>
        <taxon>Magnoliopsida</taxon>
        <taxon>Liliopsida</taxon>
        <taxon>Poales</taxon>
        <taxon>Poaceae</taxon>
        <taxon>BOP clade</taxon>
        <taxon>Oryzoideae</taxon>
        <taxon>Oryzeae</taxon>
        <taxon>Oryzinae</taxon>
        <taxon>Oryza</taxon>
        <taxon>Oryza sativa</taxon>
    </lineage>
</organism>
<evidence type="ECO:0000313" key="2">
    <source>
        <dbReference type="Proteomes" id="UP000000763"/>
    </source>
</evidence>
<dbReference type="AlphaFoldDB" id="Q69S37"/>
<name>Q69S37_ORYSJ</name>
<reference evidence="2" key="1">
    <citation type="journal article" date="2005" name="Nature">
        <title>The map-based sequence of the rice genome.</title>
        <authorList>
            <consortium name="International rice genome sequencing project (IRGSP)"/>
            <person name="Matsumoto T."/>
            <person name="Wu J."/>
            <person name="Kanamori H."/>
            <person name="Katayose Y."/>
            <person name="Fujisawa M."/>
            <person name="Namiki N."/>
            <person name="Mizuno H."/>
            <person name="Yamamoto K."/>
            <person name="Antonio B.A."/>
            <person name="Baba T."/>
            <person name="Sakata K."/>
            <person name="Nagamura Y."/>
            <person name="Aoki H."/>
            <person name="Arikawa K."/>
            <person name="Arita K."/>
            <person name="Bito T."/>
            <person name="Chiden Y."/>
            <person name="Fujitsuka N."/>
            <person name="Fukunaka R."/>
            <person name="Hamada M."/>
            <person name="Harada C."/>
            <person name="Hayashi A."/>
            <person name="Hijishita S."/>
            <person name="Honda M."/>
            <person name="Hosokawa S."/>
            <person name="Ichikawa Y."/>
            <person name="Idonuma A."/>
            <person name="Iijima M."/>
            <person name="Ikeda M."/>
            <person name="Ikeno M."/>
            <person name="Ito K."/>
            <person name="Ito S."/>
            <person name="Ito T."/>
            <person name="Ito Y."/>
            <person name="Ito Y."/>
            <person name="Iwabuchi A."/>
            <person name="Kamiya K."/>
            <person name="Karasawa W."/>
            <person name="Kurita K."/>
            <person name="Katagiri S."/>
            <person name="Kikuta A."/>
            <person name="Kobayashi H."/>
            <person name="Kobayashi N."/>
            <person name="Machita K."/>
            <person name="Maehara T."/>
            <person name="Masukawa M."/>
            <person name="Mizubayashi T."/>
            <person name="Mukai Y."/>
            <person name="Nagasaki H."/>
            <person name="Nagata Y."/>
            <person name="Naito S."/>
            <person name="Nakashima M."/>
            <person name="Nakama Y."/>
            <person name="Nakamichi Y."/>
            <person name="Nakamura M."/>
            <person name="Meguro A."/>
            <person name="Negishi M."/>
            <person name="Ohta I."/>
            <person name="Ohta T."/>
            <person name="Okamoto M."/>
            <person name="Ono N."/>
            <person name="Saji S."/>
            <person name="Sakaguchi M."/>
            <person name="Sakai K."/>
            <person name="Shibata M."/>
            <person name="Shimokawa T."/>
            <person name="Song J."/>
            <person name="Takazaki Y."/>
            <person name="Terasawa K."/>
            <person name="Tsugane M."/>
            <person name="Tsuji K."/>
            <person name="Ueda S."/>
            <person name="Waki K."/>
            <person name="Yamagata H."/>
            <person name="Yamamoto M."/>
            <person name="Yamamoto S."/>
            <person name="Yamane H."/>
            <person name="Yoshiki S."/>
            <person name="Yoshihara R."/>
            <person name="Yukawa K."/>
            <person name="Zhong H."/>
            <person name="Yano M."/>
            <person name="Yuan Q."/>
            <person name="Ouyang S."/>
            <person name="Liu J."/>
            <person name="Jones K.M."/>
            <person name="Gansberger K."/>
            <person name="Moffat K."/>
            <person name="Hill J."/>
            <person name="Bera J."/>
            <person name="Fadrosh D."/>
            <person name="Jin S."/>
            <person name="Johri S."/>
            <person name="Kim M."/>
            <person name="Overton L."/>
            <person name="Reardon M."/>
            <person name="Tsitrin T."/>
            <person name="Vuong H."/>
            <person name="Weaver B."/>
            <person name="Ciecko A."/>
            <person name="Tallon L."/>
            <person name="Jackson J."/>
            <person name="Pai G."/>
            <person name="Aken S.V."/>
            <person name="Utterback T."/>
            <person name="Reidmuller S."/>
            <person name="Feldblyum T."/>
            <person name="Hsiao J."/>
            <person name="Zismann V."/>
            <person name="Iobst S."/>
            <person name="de Vazeille A.R."/>
            <person name="Buell C.R."/>
            <person name="Ying K."/>
            <person name="Li Y."/>
            <person name="Lu T."/>
            <person name="Huang Y."/>
            <person name="Zhao Q."/>
            <person name="Feng Q."/>
            <person name="Zhang L."/>
            <person name="Zhu J."/>
            <person name="Weng Q."/>
            <person name="Mu J."/>
            <person name="Lu Y."/>
            <person name="Fan D."/>
            <person name="Liu Y."/>
            <person name="Guan J."/>
            <person name="Zhang Y."/>
            <person name="Yu S."/>
            <person name="Liu X."/>
            <person name="Zhang Y."/>
            <person name="Hong G."/>
            <person name="Han B."/>
            <person name="Choisne N."/>
            <person name="Demange N."/>
            <person name="Orjeda G."/>
            <person name="Samain S."/>
            <person name="Cattolico L."/>
            <person name="Pelletier E."/>
            <person name="Couloux A."/>
            <person name="Segurens B."/>
            <person name="Wincker P."/>
            <person name="D'Hont A."/>
            <person name="Scarpelli C."/>
            <person name="Weissenbach J."/>
            <person name="Salanoubat M."/>
            <person name="Quetier F."/>
            <person name="Yu Y."/>
            <person name="Kim H.R."/>
            <person name="Rambo T."/>
            <person name="Currie J."/>
            <person name="Collura K."/>
            <person name="Luo M."/>
            <person name="Yang T."/>
            <person name="Ammiraju J.S.S."/>
            <person name="Engler F."/>
            <person name="Soderlund C."/>
            <person name="Wing R.A."/>
            <person name="Palmer L.E."/>
            <person name="de la Bastide M."/>
            <person name="Spiegel L."/>
            <person name="Nascimento L."/>
            <person name="Zutavern T."/>
            <person name="O'Shaughnessy A."/>
            <person name="Dike S."/>
            <person name="Dedhia N."/>
            <person name="Preston R."/>
            <person name="Balija V."/>
            <person name="McCombie W.R."/>
            <person name="Chow T."/>
            <person name="Chen H."/>
            <person name="Chung M."/>
            <person name="Chen C."/>
            <person name="Shaw J."/>
            <person name="Wu H."/>
            <person name="Hsiao K."/>
            <person name="Chao Y."/>
            <person name="Chu M."/>
            <person name="Cheng C."/>
            <person name="Hour A."/>
            <person name="Lee P."/>
            <person name="Lin S."/>
            <person name="Lin Y."/>
            <person name="Liou J."/>
            <person name="Liu S."/>
            <person name="Hsing Y."/>
            <person name="Raghuvanshi S."/>
            <person name="Mohanty A."/>
            <person name="Bharti A.K."/>
            <person name="Gaur A."/>
            <person name="Gupta V."/>
            <person name="Kumar D."/>
            <person name="Ravi V."/>
            <person name="Vij S."/>
            <person name="Kapur A."/>
            <person name="Khurana P."/>
            <person name="Khurana P."/>
            <person name="Khurana J.P."/>
            <person name="Tyagi A.K."/>
            <person name="Gaikwad K."/>
            <person name="Singh A."/>
            <person name="Dalal V."/>
            <person name="Srivastava S."/>
            <person name="Dixit A."/>
            <person name="Pal A.K."/>
            <person name="Ghazi I.A."/>
            <person name="Yadav M."/>
            <person name="Pandit A."/>
            <person name="Bhargava A."/>
            <person name="Sureshbabu K."/>
            <person name="Batra K."/>
            <person name="Sharma T.R."/>
            <person name="Mohapatra T."/>
            <person name="Singh N.K."/>
            <person name="Messing J."/>
            <person name="Nelson A.B."/>
            <person name="Fuks G."/>
            <person name="Kavchok S."/>
            <person name="Keizer G."/>
            <person name="Linton E."/>
            <person name="Llaca V."/>
            <person name="Song R."/>
            <person name="Tanyolac B."/>
            <person name="Young S."/>
            <person name="Ho-Il K."/>
            <person name="Hahn J.H."/>
            <person name="Sangsakoo G."/>
            <person name="Vanavichit A."/>
            <person name="de Mattos Luiz.A.T."/>
            <person name="Zimmer P.D."/>
            <person name="Malone G."/>
            <person name="Dellagostin O."/>
            <person name="de Oliveira A.C."/>
            <person name="Bevan M."/>
            <person name="Bancroft I."/>
            <person name="Minx P."/>
            <person name="Cordum H."/>
            <person name="Wilson R."/>
            <person name="Cheng Z."/>
            <person name="Jin W."/>
            <person name="Jiang J."/>
            <person name="Leong S.A."/>
            <person name="Iwama H."/>
            <person name="Gojobori T."/>
            <person name="Itoh T."/>
            <person name="Niimura Y."/>
            <person name="Fujii Y."/>
            <person name="Habara T."/>
            <person name="Sakai H."/>
            <person name="Sato Y."/>
            <person name="Wilson G."/>
            <person name="Kumar K."/>
            <person name="McCouch S."/>
            <person name="Juretic N."/>
            <person name="Hoen D."/>
            <person name="Wright S."/>
            <person name="Bruskiewich R."/>
            <person name="Bureau T."/>
            <person name="Miyao A."/>
            <person name="Hirochika H."/>
            <person name="Nishikawa T."/>
            <person name="Kadowaki K."/>
            <person name="Sugiura M."/>
            <person name="Burr B."/>
            <person name="Sasaki T."/>
        </authorList>
    </citation>
    <scope>NUCLEOTIDE SEQUENCE [LARGE SCALE GENOMIC DNA]</scope>
    <source>
        <strain evidence="2">cv. Nipponbare</strain>
    </source>
</reference>
<dbReference type="EMBL" id="AP005125">
    <property type="protein sequence ID" value="BAD30909.1"/>
    <property type="molecule type" value="Genomic_DNA"/>
</dbReference>
<protein>
    <submittedName>
        <fullName evidence="1">Uncharacterized protein</fullName>
    </submittedName>
</protein>
<evidence type="ECO:0000313" key="1">
    <source>
        <dbReference type="EMBL" id="BAD30909.1"/>
    </source>
</evidence>
<proteinExistence type="predicted"/>
<dbReference type="Proteomes" id="UP000000763">
    <property type="component" value="Chromosome 7"/>
</dbReference>
<reference evidence="2" key="2">
    <citation type="journal article" date="2008" name="Nucleic Acids Res.">
        <title>The rice annotation project database (RAP-DB): 2008 update.</title>
        <authorList>
            <consortium name="The rice annotation project (RAP)"/>
        </authorList>
    </citation>
    <scope>GENOME REANNOTATION</scope>
    <source>
        <strain evidence="2">cv. Nipponbare</strain>
    </source>
</reference>